<feature type="region of interest" description="Disordered" evidence="1">
    <location>
        <begin position="109"/>
        <end position="133"/>
    </location>
</feature>
<keyword evidence="2" id="KW-0812">Transmembrane</keyword>
<keyword evidence="4" id="KW-1185">Reference proteome</keyword>
<organism evidence="3 4">
    <name type="scientific">Ridgeia piscesae</name>
    <name type="common">Tubeworm</name>
    <dbReference type="NCBI Taxonomy" id="27915"/>
    <lineage>
        <taxon>Eukaryota</taxon>
        <taxon>Metazoa</taxon>
        <taxon>Spiralia</taxon>
        <taxon>Lophotrochozoa</taxon>
        <taxon>Annelida</taxon>
        <taxon>Polychaeta</taxon>
        <taxon>Sedentaria</taxon>
        <taxon>Canalipalpata</taxon>
        <taxon>Sabellida</taxon>
        <taxon>Siboglinidae</taxon>
        <taxon>Ridgeia</taxon>
    </lineage>
</organism>
<feature type="compositionally biased region" description="Basic and acidic residues" evidence="1">
    <location>
        <begin position="211"/>
        <end position="222"/>
    </location>
</feature>
<protein>
    <submittedName>
        <fullName evidence="3">Uncharacterized protein</fullName>
    </submittedName>
</protein>
<keyword evidence="2" id="KW-1133">Transmembrane helix</keyword>
<dbReference type="EMBL" id="JAODUO010000159">
    <property type="protein sequence ID" value="KAK2187621.1"/>
    <property type="molecule type" value="Genomic_DNA"/>
</dbReference>
<evidence type="ECO:0000256" key="2">
    <source>
        <dbReference type="SAM" id="Phobius"/>
    </source>
</evidence>
<evidence type="ECO:0000313" key="4">
    <source>
        <dbReference type="Proteomes" id="UP001209878"/>
    </source>
</evidence>
<feature type="transmembrane region" description="Helical" evidence="2">
    <location>
        <begin position="54"/>
        <end position="79"/>
    </location>
</feature>
<dbReference type="AlphaFoldDB" id="A0AAD9P3R8"/>
<proteinExistence type="predicted"/>
<feature type="compositionally biased region" description="Basic residues" evidence="1">
    <location>
        <begin position="223"/>
        <end position="233"/>
    </location>
</feature>
<gene>
    <name evidence="3" type="ORF">NP493_159g00034</name>
</gene>
<evidence type="ECO:0000256" key="1">
    <source>
        <dbReference type="SAM" id="MobiDB-lite"/>
    </source>
</evidence>
<keyword evidence="2" id="KW-0472">Membrane</keyword>
<reference evidence="3" key="1">
    <citation type="journal article" date="2023" name="Mol. Biol. Evol.">
        <title>Third-Generation Sequencing Reveals the Adaptive Role of the Epigenome in Three Deep-Sea Polychaetes.</title>
        <authorList>
            <person name="Perez M."/>
            <person name="Aroh O."/>
            <person name="Sun Y."/>
            <person name="Lan Y."/>
            <person name="Juniper S.K."/>
            <person name="Young C.R."/>
            <person name="Angers B."/>
            <person name="Qian P.Y."/>
        </authorList>
    </citation>
    <scope>NUCLEOTIDE SEQUENCE</scope>
    <source>
        <strain evidence="3">R07B-5</strain>
    </source>
</reference>
<dbReference type="Proteomes" id="UP001209878">
    <property type="component" value="Unassembled WGS sequence"/>
</dbReference>
<evidence type="ECO:0000313" key="3">
    <source>
        <dbReference type="EMBL" id="KAK2187621.1"/>
    </source>
</evidence>
<name>A0AAD9P3R8_RIDPI</name>
<comment type="caution">
    <text evidence="3">The sequence shown here is derived from an EMBL/GenBank/DDBJ whole genome shotgun (WGS) entry which is preliminary data.</text>
</comment>
<accession>A0AAD9P3R8</accession>
<feature type="region of interest" description="Disordered" evidence="1">
    <location>
        <begin position="204"/>
        <end position="246"/>
    </location>
</feature>
<sequence>MVFLEPPPDIVIIAPPPKPPWLDYTYTWNGTHMLKVPDNGGETSAITTGGHSMVATYVILAIVGTLVVVLLLLGLLLWYKKKHMIGNKVSPSERSSAFTHQTPPLHAALTAVGSSTKKQRRRSSTSSGISVCQSDDSTKPFVTFPGPHTRPANAVYPPLVLTGFPTAPVQGRSRQTVSCVAPSEPDTDIEHQLPDLVQLQRTPNKAALLPIERRLKPPDNSKRKTARKRRRKQQSSAGTSPVDGASCLDTFVPLRVATNPTADTEVSESYA</sequence>